<comment type="subcellular location">
    <subcellularLocation>
        <location evidence="1">Membrane</location>
    </subcellularLocation>
</comment>
<dbReference type="InterPro" id="IPR007593">
    <property type="entry name" value="CD225/Dispanin_fam"/>
</dbReference>
<evidence type="ECO:0000256" key="3">
    <source>
        <dbReference type="ARBA" id="ARBA00022692"/>
    </source>
</evidence>
<dbReference type="PANTHER" id="PTHR14948">
    <property type="entry name" value="NG5"/>
    <property type="match status" value="1"/>
</dbReference>
<dbReference type="Proteomes" id="UP000694865">
    <property type="component" value="Unplaced"/>
</dbReference>
<gene>
    <name evidence="9" type="primary">LOC100374534</name>
</gene>
<feature type="compositionally biased region" description="Basic and acidic residues" evidence="6">
    <location>
        <begin position="36"/>
        <end position="86"/>
    </location>
</feature>
<sequence>MEDSPEEPRRTNQDDEVMNIDLKTHGDPFTISLPEDTFKIDTGESDFKDFDSRRERRSHHDSNPHNKRRDENPHGNRHEGDIESDSHSNGVYIQKPRTYLVHSVVGCILCVVPLGLISLYMSYQVYSAVKKRDFRKAKSSSKCACQLSAASIICGIIILVLVIGIVIYSRSDTSSATQSPFNTTDPI</sequence>
<evidence type="ECO:0000256" key="1">
    <source>
        <dbReference type="ARBA" id="ARBA00004370"/>
    </source>
</evidence>
<dbReference type="RefSeq" id="XP_002736529.1">
    <property type="nucleotide sequence ID" value="XM_002736483.2"/>
</dbReference>
<evidence type="ECO:0000313" key="8">
    <source>
        <dbReference type="Proteomes" id="UP000694865"/>
    </source>
</evidence>
<keyword evidence="3 7" id="KW-0812">Transmembrane</keyword>
<feature type="compositionally biased region" description="Basic and acidic residues" evidence="6">
    <location>
        <begin position="1"/>
        <end position="13"/>
    </location>
</feature>
<comment type="similarity">
    <text evidence="2">Belongs to the CD225/Dispanin family.</text>
</comment>
<feature type="transmembrane region" description="Helical" evidence="7">
    <location>
        <begin position="99"/>
        <end position="123"/>
    </location>
</feature>
<dbReference type="InterPro" id="IPR051423">
    <property type="entry name" value="CD225/Dispanin"/>
</dbReference>
<protein>
    <submittedName>
        <fullName evidence="9">Synapse differentiation-inducing gene protein 1-like</fullName>
    </submittedName>
</protein>
<evidence type="ECO:0000256" key="5">
    <source>
        <dbReference type="ARBA" id="ARBA00023136"/>
    </source>
</evidence>
<name>A0ABM0GSP8_SACKO</name>
<proteinExistence type="inferred from homology"/>
<evidence type="ECO:0000256" key="7">
    <source>
        <dbReference type="SAM" id="Phobius"/>
    </source>
</evidence>
<evidence type="ECO:0000256" key="4">
    <source>
        <dbReference type="ARBA" id="ARBA00022989"/>
    </source>
</evidence>
<keyword evidence="8" id="KW-1185">Reference proteome</keyword>
<keyword evidence="4 7" id="KW-1133">Transmembrane helix</keyword>
<dbReference type="GeneID" id="100374534"/>
<reference evidence="9" key="1">
    <citation type="submission" date="2025-08" db="UniProtKB">
        <authorList>
            <consortium name="RefSeq"/>
        </authorList>
    </citation>
    <scope>IDENTIFICATION</scope>
    <source>
        <tissue evidence="9">Testes</tissue>
    </source>
</reference>
<organism evidence="8 9">
    <name type="scientific">Saccoglossus kowalevskii</name>
    <name type="common">Acorn worm</name>
    <dbReference type="NCBI Taxonomy" id="10224"/>
    <lineage>
        <taxon>Eukaryota</taxon>
        <taxon>Metazoa</taxon>
        <taxon>Hemichordata</taxon>
        <taxon>Enteropneusta</taxon>
        <taxon>Harrimaniidae</taxon>
        <taxon>Saccoglossus</taxon>
    </lineage>
</organism>
<feature type="transmembrane region" description="Helical" evidence="7">
    <location>
        <begin position="144"/>
        <end position="168"/>
    </location>
</feature>
<accession>A0ABM0GSP8</accession>
<keyword evidence="5 7" id="KW-0472">Membrane</keyword>
<dbReference type="PANTHER" id="PTHR14948:SF25">
    <property type="entry name" value="DUF4190 DOMAIN-CONTAINING PROTEIN"/>
    <property type="match status" value="1"/>
</dbReference>
<evidence type="ECO:0000256" key="2">
    <source>
        <dbReference type="ARBA" id="ARBA00006843"/>
    </source>
</evidence>
<feature type="region of interest" description="Disordered" evidence="6">
    <location>
        <begin position="1"/>
        <end position="89"/>
    </location>
</feature>
<evidence type="ECO:0000256" key="6">
    <source>
        <dbReference type="SAM" id="MobiDB-lite"/>
    </source>
</evidence>
<evidence type="ECO:0000313" key="9">
    <source>
        <dbReference type="RefSeq" id="XP_002736529.1"/>
    </source>
</evidence>
<dbReference type="Pfam" id="PF04505">
    <property type="entry name" value="CD225"/>
    <property type="match status" value="1"/>
</dbReference>